<protein>
    <recommendedName>
        <fullName evidence="4">Transposase</fullName>
    </recommendedName>
</protein>
<reference evidence="2 3" key="1">
    <citation type="submission" date="2019-02" db="EMBL/GenBank/DDBJ databases">
        <title>Genome sequencing of the rare red list fungi Phlebia centrifuga.</title>
        <authorList>
            <person name="Buettner E."/>
            <person name="Kellner H."/>
        </authorList>
    </citation>
    <scope>NUCLEOTIDE SEQUENCE [LARGE SCALE GENOMIC DNA]</scope>
    <source>
        <strain evidence="2 3">DSM 108282</strain>
    </source>
</reference>
<evidence type="ECO:0008006" key="4">
    <source>
        <dbReference type="Google" id="ProtNLM"/>
    </source>
</evidence>
<gene>
    <name evidence="2" type="ORF">EW026_g8011</name>
</gene>
<dbReference type="InterPro" id="IPR041078">
    <property type="entry name" value="Plavaka"/>
</dbReference>
<dbReference type="EMBL" id="SGPJ01000757">
    <property type="protein sequence ID" value="THG93149.1"/>
    <property type="molecule type" value="Genomic_DNA"/>
</dbReference>
<proteinExistence type="predicted"/>
<sequence>MNKEYEKIRATPCADGCQLEIVVAAIMLWSDSTHLAQFGNASLWPIYAFFGNQSKYVRGKPTEFAAQHMAYIPSLPDTIQDWYQETFGKTATAAVLTQCKRELMHAIWELLLDDEFMYAYEHGIVIEFADGISRRVFPRIFSYSADYPEKVLLATIRYLATCPCPRCLVRKTDIVAMGTKTDMKRREKNARVDDKERRRVINMTRTWIYEKGLPLTSKYLDQVLTSRSWVPVRNAFSTKLSKFGMDFHSMLTVDLLHEFELGVWKAVFTHLMRILYAAGGDKIQMLNTRYRMVPTFGRGTIRRFVKNTSAMKKLAARDWEDMLQVAIPVFEGLLDADQSHNRLVLDLLFELARWHALAKLRMHTDSTFEVCSAFVTRELPREEAARGRRKAATKVTASGGTQRKSKGKARATKSTETEFGTATVIEGSSGGPHIKAFSLSTYKLHALGDYPNMVHSFGTTDNYSTQWAN</sequence>
<dbReference type="AlphaFoldDB" id="A0A4S4KAA6"/>
<organism evidence="2 3">
    <name type="scientific">Hermanssonia centrifuga</name>
    <dbReference type="NCBI Taxonomy" id="98765"/>
    <lineage>
        <taxon>Eukaryota</taxon>
        <taxon>Fungi</taxon>
        <taxon>Dikarya</taxon>
        <taxon>Basidiomycota</taxon>
        <taxon>Agaricomycotina</taxon>
        <taxon>Agaricomycetes</taxon>
        <taxon>Polyporales</taxon>
        <taxon>Meruliaceae</taxon>
        <taxon>Hermanssonia</taxon>
    </lineage>
</organism>
<keyword evidence="3" id="KW-1185">Reference proteome</keyword>
<evidence type="ECO:0000313" key="3">
    <source>
        <dbReference type="Proteomes" id="UP000309038"/>
    </source>
</evidence>
<evidence type="ECO:0000256" key="1">
    <source>
        <dbReference type="SAM" id="MobiDB-lite"/>
    </source>
</evidence>
<feature type="region of interest" description="Disordered" evidence="1">
    <location>
        <begin position="382"/>
        <end position="417"/>
    </location>
</feature>
<comment type="caution">
    <text evidence="2">The sequence shown here is derived from an EMBL/GenBank/DDBJ whole genome shotgun (WGS) entry which is preliminary data.</text>
</comment>
<dbReference type="Pfam" id="PF18759">
    <property type="entry name" value="Plavaka"/>
    <property type="match status" value="1"/>
</dbReference>
<name>A0A4S4KAA6_9APHY</name>
<dbReference type="Proteomes" id="UP000309038">
    <property type="component" value="Unassembled WGS sequence"/>
</dbReference>
<accession>A0A4S4KAA6</accession>
<evidence type="ECO:0000313" key="2">
    <source>
        <dbReference type="EMBL" id="THG93149.1"/>
    </source>
</evidence>